<proteinExistence type="predicted"/>
<keyword evidence="3" id="KW-1185">Reference proteome</keyword>
<name>A0AAD5RS89_9PEZI</name>
<sequence>MPSAAVAAAGKGAGDGESLPKISNAVVRVCAAAYGLARFWWRLSILYDDTYVSTNLSITLDARNLASFPPLASPESTHPVATYYGSQTSLSPAAAASALHQTRDPRVSLPHHSSPNADGDAPRMQQCGILESRGARLDLLLPCKHVKTCSISALKHQETFIHSFDITRQCSLVGLKSKLEAMTTFANLPLTNVNVQMSSPVRAIIQLSCIPVACEVGNVAYSSPDSGMDLARSQRPHEPSRGGYFILVQRLYALLSPSTNAHVADQPRASSQVYPTGMSWVSPGHGVWGIIPMSHSFITPPVKKL</sequence>
<evidence type="ECO:0000256" key="1">
    <source>
        <dbReference type="SAM" id="MobiDB-lite"/>
    </source>
</evidence>
<gene>
    <name evidence="2" type="ORF">MKZ38_000986</name>
</gene>
<feature type="region of interest" description="Disordered" evidence="1">
    <location>
        <begin position="95"/>
        <end position="122"/>
    </location>
</feature>
<dbReference type="AlphaFoldDB" id="A0AAD5RS89"/>
<protein>
    <submittedName>
        <fullName evidence="2">Uncharacterized protein</fullName>
    </submittedName>
</protein>
<dbReference type="EMBL" id="JAKWBI020000123">
    <property type="protein sequence ID" value="KAJ2902133.1"/>
    <property type="molecule type" value="Genomic_DNA"/>
</dbReference>
<evidence type="ECO:0000313" key="2">
    <source>
        <dbReference type="EMBL" id="KAJ2902133.1"/>
    </source>
</evidence>
<organism evidence="2 3">
    <name type="scientific">Zalerion maritima</name>
    <dbReference type="NCBI Taxonomy" id="339359"/>
    <lineage>
        <taxon>Eukaryota</taxon>
        <taxon>Fungi</taxon>
        <taxon>Dikarya</taxon>
        <taxon>Ascomycota</taxon>
        <taxon>Pezizomycotina</taxon>
        <taxon>Sordariomycetes</taxon>
        <taxon>Lulworthiomycetidae</taxon>
        <taxon>Lulworthiales</taxon>
        <taxon>Lulworthiaceae</taxon>
        <taxon>Zalerion</taxon>
    </lineage>
</organism>
<dbReference type="Proteomes" id="UP001201980">
    <property type="component" value="Unassembled WGS sequence"/>
</dbReference>
<reference evidence="2" key="1">
    <citation type="submission" date="2022-07" db="EMBL/GenBank/DDBJ databases">
        <title>Draft genome sequence of Zalerion maritima ATCC 34329, a (micro)plastics degrading marine fungus.</title>
        <authorList>
            <person name="Paco A."/>
            <person name="Goncalves M.F.M."/>
            <person name="Rocha-Santos T.A.P."/>
            <person name="Alves A."/>
        </authorList>
    </citation>
    <scope>NUCLEOTIDE SEQUENCE</scope>
    <source>
        <strain evidence="2">ATCC 34329</strain>
    </source>
</reference>
<evidence type="ECO:0000313" key="3">
    <source>
        <dbReference type="Proteomes" id="UP001201980"/>
    </source>
</evidence>
<comment type="caution">
    <text evidence="2">The sequence shown here is derived from an EMBL/GenBank/DDBJ whole genome shotgun (WGS) entry which is preliminary data.</text>
</comment>
<accession>A0AAD5RS89</accession>